<dbReference type="Proteomes" id="UP000186535">
    <property type="component" value="Unassembled WGS sequence"/>
</dbReference>
<gene>
    <name evidence="1" type="ORF">BJR07_22940</name>
</gene>
<evidence type="ECO:0008006" key="3">
    <source>
        <dbReference type="Google" id="ProtNLM"/>
    </source>
</evidence>
<dbReference type="AlphaFoldDB" id="A0A1C4CAC6"/>
<sequence length="158" mass="17479">MSGGMEGGFVLEGFDEWMHQMKSVIQGRLPRMLELWAEALALQLMSMVAEKTPVDKGALRNSFLSAGAGENGDGSVFLKVGMGEGIEVVVGSNLFYAEYVEAGHRTRHSGMSRETAKQAGKWVEGAHMLEDSWHEFEPEALRWLEDRVGEVMNELGFV</sequence>
<protein>
    <recommendedName>
        <fullName evidence="3">HK97 gp10 family phage protein</fullName>
    </recommendedName>
</protein>
<evidence type="ECO:0000313" key="2">
    <source>
        <dbReference type="Proteomes" id="UP000186535"/>
    </source>
</evidence>
<dbReference type="EMBL" id="MPON01000010">
    <property type="protein sequence ID" value="OKA34380.1"/>
    <property type="molecule type" value="Genomic_DNA"/>
</dbReference>
<accession>A0A1C4CAC6</accession>
<comment type="caution">
    <text evidence="1">The sequence shown here is derived from an EMBL/GenBank/DDBJ whole genome shotgun (WGS) entry which is preliminary data.</text>
</comment>
<dbReference type="InterPro" id="IPR010064">
    <property type="entry name" value="HK97-gp10_tail"/>
</dbReference>
<dbReference type="Pfam" id="PF04883">
    <property type="entry name" value="HK97-gp10_like"/>
    <property type="match status" value="1"/>
</dbReference>
<proteinExistence type="predicted"/>
<dbReference type="RefSeq" id="WP_073518403.1">
    <property type="nucleotide sequence ID" value="NZ_MPOM01000003.1"/>
</dbReference>
<organism evidence="1 2">
    <name type="scientific">Bacillus cereus</name>
    <dbReference type="NCBI Taxonomy" id="1396"/>
    <lineage>
        <taxon>Bacteria</taxon>
        <taxon>Bacillati</taxon>
        <taxon>Bacillota</taxon>
        <taxon>Bacilli</taxon>
        <taxon>Bacillales</taxon>
        <taxon>Bacillaceae</taxon>
        <taxon>Bacillus</taxon>
        <taxon>Bacillus cereus group</taxon>
    </lineage>
</organism>
<name>A0A1C4CAC6_BACCE</name>
<reference evidence="1 2" key="1">
    <citation type="submission" date="2016-11" db="EMBL/GenBank/DDBJ databases">
        <title>Identification of Bacillus cereus isolated from egg-white.</title>
        <authorList>
            <person name="Soni A."/>
            <person name="Oey I."/>
            <person name="Silcock P."/>
            <person name="Bremer P."/>
        </authorList>
    </citation>
    <scope>NUCLEOTIDE SEQUENCE [LARGE SCALE GENOMIC DNA]</scope>
    <source>
        <strain evidence="1 2">NZAS03</strain>
    </source>
</reference>
<evidence type="ECO:0000313" key="1">
    <source>
        <dbReference type="EMBL" id="OKA34380.1"/>
    </source>
</evidence>